<dbReference type="FunFam" id="3.40.50.2000:FF:000009">
    <property type="entry name" value="Sterol 3-beta-glucosyltransferase UGT80A2"/>
    <property type="match status" value="1"/>
</dbReference>
<evidence type="ECO:0000313" key="6">
    <source>
        <dbReference type="Proteomes" id="UP000701801"/>
    </source>
</evidence>
<organism evidence="5 6">
    <name type="scientific">Hymenoscyphus albidus</name>
    <dbReference type="NCBI Taxonomy" id="595503"/>
    <lineage>
        <taxon>Eukaryota</taxon>
        <taxon>Fungi</taxon>
        <taxon>Dikarya</taxon>
        <taxon>Ascomycota</taxon>
        <taxon>Pezizomycotina</taxon>
        <taxon>Leotiomycetes</taxon>
        <taxon>Helotiales</taxon>
        <taxon>Helotiaceae</taxon>
        <taxon>Hymenoscyphus</taxon>
    </lineage>
</organism>
<feature type="region of interest" description="Disordered" evidence="2">
    <location>
        <begin position="620"/>
        <end position="643"/>
    </location>
</feature>
<dbReference type="Gene3D" id="3.40.50.2000">
    <property type="entry name" value="Glycogen Phosphorylase B"/>
    <property type="match status" value="2"/>
</dbReference>
<feature type="compositionally biased region" description="Basic and acidic residues" evidence="2">
    <location>
        <begin position="1136"/>
        <end position="1150"/>
    </location>
</feature>
<evidence type="ECO:0008006" key="7">
    <source>
        <dbReference type="Google" id="ProtNLM"/>
    </source>
</evidence>
<feature type="compositionally biased region" description="Polar residues" evidence="2">
    <location>
        <begin position="896"/>
        <end position="912"/>
    </location>
</feature>
<dbReference type="Pfam" id="PF06722">
    <property type="entry name" value="EryCIII-like_C"/>
    <property type="match status" value="1"/>
</dbReference>
<dbReference type="GO" id="GO:0016906">
    <property type="term" value="F:sterol 3-beta-glucosyltransferase activity"/>
    <property type="evidence" value="ECO:0007669"/>
    <property type="project" value="UniProtKB-ARBA"/>
</dbReference>
<dbReference type="OrthoDB" id="5835829at2759"/>
<feature type="compositionally biased region" description="Low complexity" evidence="2">
    <location>
        <begin position="972"/>
        <end position="981"/>
    </location>
</feature>
<feature type="compositionally biased region" description="Polar residues" evidence="2">
    <location>
        <begin position="1108"/>
        <end position="1127"/>
    </location>
</feature>
<protein>
    <recommendedName>
        <fullName evidence="7">Glycosyltransferase family 1 protein</fullName>
    </recommendedName>
</protein>
<dbReference type="FunFam" id="3.40.50.2000:FF:000100">
    <property type="entry name" value="Glycosyltransferase family 1 protein"/>
    <property type="match status" value="1"/>
</dbReference>
<sequence length="1215" mass="130900">MGKPVSAEPPRETGEANIDWDAPPQYEQHFSGNDGHISTSVLDNGRISMMFNGDSKLFQDQSLPPLPEYEAAAIPLSQSFATPERPFPLLNIVIQIVGSRGDVQPFVALGQELHAVGHRVRIATHDVFEEFVTNSGLEFFSIGGDPADLMAYMVKNPGIIPKLESVRTGEIGRKRKMIKEMLDGCWRSCLDPDPKTNIPFVAEAIIANPPSFAHVHCAQALGVPVHLMFTMPWTATRAFPHPLANIQSSNADPKMINFLSYGMVEMMTWQGSLGSIINSWRKTSLDLEPAPVLFDSHLIQTGKVPFTYCWSPALVAKPVDWPATIDVCGFFFRETQPYTPPAELDDFIKAGTVPIYIGFGSIVMEDPTAMTEIILAAVRECGVRAIVSKGWSRLGTGFVETENIMFIDDCPHEWLFQQVSAVIHHGGAGTTACGLRNGRPTGIVPFFGDQPFWAKMVHAAGAGPPPIDIKNINAEILSSAIKFLLSSEAIKAVGVIADKMRTEEGVKAAVDSFHRNLSVADMSCSMLPESPATWTLKTKKGKEKVNLRLSHRAASVLVEEKKIDAKDLRLYKPKPIHPENQRWDPVTATTSVALESFKNVGSSIGNLVNQPVAEYRRARSDFHRSNTSTTTSSQPMSPSQASLPTYAESELGLVRQDSLSAPTEDGANVSSDTKSIGGKSDQTHISQKSHAGRAAGKALGRGFGKVGNAFVKSAIDVPVAMADGLHSAPRLFGGKYRDHGPVTDWKSGTIVGGKSFAYGFYDFSVSLFAEPIRGARDNGAKGFVTGVGKGVGGLFTQPGYAIFGAVGYPALGLYRSLNANKDEGAQGAILHSQKNYGACFAERHHATREEVARIVKRYQELMGITRPEDIALTQSRLNALPQDMGGIESRYPRESMVSQAPTLKNRGLDNTSVRASEAPLAELESPSPRGVIPAGFDGLASNPIESWRASVQTNPPPPPSVRSDAWQPSSPPSSHSESSYPNDTKRQPLSNDQASDGIIPQNADYAEASPAYAETEALSELGDGAVGGSEVGAPSDLYSVSTARPRPALQSMAPPYDLNGTPLVSPLTPALFQPTVETISELSAGGDVEIQAPSDPSSVSTPHPRPTTPTQGNTPLFSPLSPATSVDSSASAETTLTERESRELARAMEESLQVRDELTIAMEESLQTRDEITIAIQESLDTENAIKELEARDLEAALALSSKSFEWGAPLPERS</sequence>
<gene>
    <name evidence="5" type="ORF">HYALB_00008271</name>
</gene>
<dbReference type="Pfam" id="PF03033">
    <property type="entry name" value="Glyco_transf_28"/>
    <property type="match status" value="1"/>
</dbReference>
<feature type="region of interest" description="Disordered" evidence="2">
    <location>
        <begin position="883"/>
        <end position="912"/>
    </location>
</feature>
<evidence type="ECO:0000256" key="1">
    <source>
        <dbReference type="ARBA" id="ARBA00022679"/>
    </source>
</evidence>
<feature type="domain" description="Glycosyltransferase family 28 N-terminal" evidence="3">
    <location>
        <begin position="92"/>
        <end position="240"/>
    </location>
</feature>
<feature type="compositionally biased region" description="Low complexity" evidence="2">
    <location>
        <begin position="625"/>
        <end position="642"/>
    </location>
</feature>
<dbReference type="AlphaFoldDB" id="A0A9N9LI54"/>
<dbReference type="PANTHER" id="PTHR48050:SF27">
    <property type="entry name" value="GLUCOSYLTRANSFERASE, PUTATIVE (AFU_ORTHOLOGUE AFUA_7G04880)-RELATED"/>
    <property type="match status" value="1"/>
</dbReference>
<dbReference type="SUPFAM" id="SSF53756">
    <property type="entry name" value="UDP-Glycosyltransferase/glycogen phosphorylase"/>
    <property type="match status" value="1"/>
</dbReference>
<dbReference type="InterPro" id="IPR004276">
    <property type="entry name" value="GlycoTrans_28_N"/>
</dbReference>
<feature type="region of interest" description="Disordered" evidence="2">
    <location>
        <begin position="948"/>
        <end position="1068"/>
    </location>
</feature>
<name>A0A9N9LI54_9HELO</name>
<dbReference type="EMBL" id="CAJVRM010000074">
    <property type="protein sequence ID" value="CAG8973570.1"/>
    <property type="molecule type" value="Genomic_DNA"/>
</dbReference>
<dbReference type="GO" id="GO:0005975">
    <property type="term" value="P:carbohydrate metabolic process"/>
    <property type="evidence" value="ECO:0007669"/>
    <property type="project" value="InterPro"/>
</dbReference>
<evidence type="ECO:0000313" key="5">
    <source>
        <dbReference type="EMBL" id="CAG8973570.1"/>
    </source>
</evidence>
<evidence type="ECO:0000256" key="2">
    <source>
        <dbReference type="SAM" id="MobiDB-lite"/>
    </source>
</evidence>
<accession>A0A9N9LI54</accession>
<feature type="domain" description="Erythromycin biosynthesis protein CIII-like C-terminal" evidence="4">
    <location>
        <begin position="402"/>
        <end position="495"/>
    </location>
</feature>
<feature type="region of interest" description="Disordered" evidence="2">
    <location>
        <begin position="659"/>
        <end position="693"/>
    </location>
</feature>
<comment type="caution">
    <text evidence="5">The sequence shown here is derived from an EMBL/GenBank/DDBJ whole genome shotgun (WGS) entry which is preliminary data.</text>
</comment>
<dbReference type="Proteomes" id="UP000701801">
    <property type="component" value="Unassembled WGS sequence"/>
</dbReference>
<keyword evidence="1" id="KW-0808">Transferase</keyword>
<feature type="region of interest" description="Disordered" evidence="2">
    <location>
        <begin position="1082"/>
        <end position="1150"/>
    </location>
</feature>
<dbReference type="InterPro" id="IPR050426">
    <property type="entry name" value="Glycosyltransferase_28"/>
</dbReference>
<dbReference type="InterPro" id="IPR002213">
    <property type="entry name" value="UDP_glucos_trans"/>
</dbReference>
<dbReference type="CDD" id="cd03784">
    <property type="entry name" value="GT1_Gtf-like"/>
    <property type="match status" value="1"/>
</dbReference>
<feature type="region of interest" description="Disordered" evidence="2">
    <location>
        <begin position="1"/>
        <end position="23"/>
    </location>
</feature>
<evidence type="ECO:0000259" key="4">
    <source>
        <dbReference type="Pfam" id="PF06722"/>
    </source>
</evidence>
<proteinExistence type="predicted"/>
<dbReference type="PANTHER" id="PTHR48050">
    <property type="entry name" value="STEROL 3-BETA-GLUCOSYLTRANSFERASE"/>
    <property type="match status" value="1"/>
</dbReference>
<dbReference type="InterPro" id="IPR010610">
    <property type="entry name" value="EryCIII-like_C"/>
</dbReference>
<evidence type="ECO:0000259" key="3">
    <source>
        <dbReference type="Pfam" id="PF03033"/>
    </source>
</evidence>
<reference evidence="5" key="1">
    <citation type="submission" date="2021-07" db="EMBL/GenBank/DDBJ databases">
        <authorList>
            <person name="Durling M."/>
        </authorList>
    </citation>
    <scope>NUCLEOTIDE SEQUENCE</scope>
</reference>
<keyword evidence="6" id="KW-1185">Reference proteome</keyword>
<feature type="region of interest" description="Disordered" evidence="2">
    <location>
        <begin position="918"/>
        <end position="937"/>
    </location>
</feature>